<dbReference type="InterPro" id="IPR050090">
    <property type="entry name" value="Tyrosine_recombinase_XerCD"/>
</dbReference>
<keyword evidence="7" id="KW-1185">Reference proteome</keyword>
<gene>
    <name evidence="6" type="ORF">OU419_18510</name>
</gene>
<evidence type="ECO:0000256" key="1">
    <source>
        <dbReference type="ARBA" id="ARBA00008857"/>
    </source>
</evidence>
<evidence type="ECO:0000313" key="6">
    <source>
        <dbReference type="EMBL" id="WAI47762.1"/>
    </source>
</evidence>
<organism evidence="6 7">
    <name type="scientific">Pseudomonas triclosanedens</name>
    <dbReference type="NCBI Taxonomy" id="2961893"/>
    <lineage>
        <taxon>Bacteria</taxon>
        <taxon>Pseudomonadati</taxon>
        <taxon>Pseudomonadota</taxon>
        <taxon>Gammaproteobacteria</taxon>
        <taxon>Pseudomonadales</taxon>
        <taxon>Pseudomonadaceae</taxon>
        <taxon>Pseudomonas</taxon>
    </lineage>
</organism>
<evidence type="ECO:0000313" key="7">
    <source>
        <dbReference type="Proteomes" id="UP001163624"/>
    </source>
</evidence>
<dbReference type="InterPro" id="IPR011010">
    <property type="entry name" value="DNA_brk_join_enz"/>
</dbReference>
<dbReference type="EMBL" id="CP113432">
    <property type="protein sequence ID" value="WAI47762.1"/>
    <property type="molecule type" value="Genomic_DNA"/>
</dbReference>
<accession>A0ABY6ZS59</accession>
<reference evidence="6" key="1">
    <citation type="submission" date="2022-11" db="EMBL/GenBank/DDBJ databases">
        <title>Pseudomonas triclosanedens sp. nov., a triclosan degrader isolated from activated sludge.</title>
        <authorList>
            <person name="Yin Y."/>
            <person name="Lu Z."/>
        </authorList>
    </citation>
    <scope>NUCLEOTIDE SEQUENCE</scope>
    <source>
        <strain evidence="6">ZM23</strain>
    </source>
</reference>
<dbReference type="Gene3D" id="1.10.150.130">
    <property type="match status" value="1"/>
</dbReference>
<keyword evidence="4" id="KW-0233">DNA recombination</keyword>
<dbReference type="CDD" id="cd01184">
    <property type="entry name" value="INT_C_like_1"/>
    <property type="match status" value="1"/>
</dbReference>
<dbReference type="InterPro" id="IPR010998">
    <property type="entry name" value="Integrase_recombinase_N"/>
</dbReference>
<evidence type="ECO:0000256" key="3">
    <source>
        <dbReference type="ARBA" id="ARBA00023125"/>
    </source>
</evidence>
<evidence type="ECO:0000259" key="5">
    <source>
        <dbReference type="PROSITE" id="PS51898"/>
    </source>
</evidence>
<dbReference type="InterPro" id="IPR013762">
    <property type="entry name" value="Integrase-like_cat_sf"/>
</dbReference>
<sequence>MAFIIRRGAVYYLNLRLPKHLHHQRNTLRISLDIRDRRNALFLASGIAQRIHLHLAAYPLSPVEELRQLCIQWRNDVRQPTAAPFQAPHTMLPTQSRSYPASRLARTTATARSMSTLSELYIEEGKSSGAWREANTLDVQRALRDFFVLMGDMPISDFDAEQARILKHRLSRLPQYFSQRPEFKGMALRQVVDSAMDYPTITAVTINNRLRKLTAFLNWCKSNGYINQNPLAGVKVMTGAAKEARLSFSPADLETLLNLDTLRHEARKHPCRFWLPLLARFTGARLEELCQLHIDDFCLVQNTSCIRIDDRREGQQLKNRSSRRIIPIHPMLLELGIQTYIDSVRVSGASRVFPLLEAVRGKYGYGPSKWFGRYRNKLGISDPKKTFHSFRHTFVDDLREAGVQDSIIKQLLGHADDSVTFGIYGSRVPIKEMTRAIKKIRGSMIKKAA</sequence>
<keyword evidence="3" id="KW-0238">DNA-binding</keyword>
<protein>
    <submittedName>
        <fullName evidence="6">Site-specific integrase</fullName>
    </submittedName>
</protein>
<evidence type="ECO:0000256" key="2">
    <source>
        <dbReference type="ARBA" id="ARBA00022908"/>
    </source>
</evidence>
<comment type="similarity">
    <text evidence="1">Belongs to the 'phage' integrase family.</text>
</comment>
<proteinExistence type="inferred from homology"/>
<dbReference type="InterPro" id="IPR002104">
    <property type="entry name" value="Integrase_catalytic"/>
</dbReference>
<feature type="domain" description="Tyr recombinase" evidence="5">
    <location>
        <begin position="243"/>
        <end position="439"/>
    </location>
</feature>
<dbReference type="SUPFAM" id="SSF56349">
    <property type="entry name" value="DNA breaking-rejoining enzymes"/>
    <property type="match status" value="1"/>
</dbReference>
<dbReference type="PROSITE" id="PS51898">
    <property type="entry name" value="TYR_RECOMBINASE"/>
    <property type="match status" value="1"/>
</dbReference>
<dbReference type="PANTHER" id="PTHR30349:SF41">
    <property type="entry name" value="INTEGRASE_RECOMBINASE PROTEIN MJ0367-RELATED"/>
    <property type="match status" value="1"/>
</dbReference>
<dbReference type="PANTHER" id="PTHR30349">
    <property type="entry name" value="PHAGE INTEGRASE-RELATED"/>
    <property type="match status" value="1"/>
</dbReference>
<name>A0ABY6ZS59_9PSED</name>
<dbReference type="Pfam" id="PF00589">
    <property type="entry name" value="Phage_integrase"/>
    <property type="match status" value="1"/>
</dbReference>
<dbReference type="Proteomes" id="UP001163624">
    <property type="component" value="Chromosome"/>
</dbReference>
<dbReference type="RefSeq" id="WP_254475811.1">
    <property type="nucleotide sequence ID" value="NZ_CP113432.1"/>
</dbReference>
<dbReference type="Gene3D" id="1.10.443.10">
    <property type="entry name" value="Intergrase catalytic core"/>
    <property type="match status" value="1"/>
</dbReference>
<keyword evidence="2" id="KW-0229">DNA integration</keyword>
<evidence type="ECO:0000256" key="4">
    <source>
        <dbReference type="ARBA" id="ARBA00023172"/>
    </source>
</evidence>